<feature type="domain" description="MOSC" evidence="1">
    <location>
        <begin position="28"/>
        <end position="163"/>
    </location>
</feature>
<dbReference type="InterPro" id="IPR011037">
    <property type="entry name" value="Pyrv_Knase-like_insert_dom_sf"/>
</dbReference>
<dbReference type="STRING" id="1850246.LPB138_12130"/>
<evidence type="ECO:0000259" key="1">
    <source>
        <dbReference type="PROSITE" id="PS51340"/>
    </source>
</evidence>
<dbReference type="KEGG" id="lul:LPB138_12130"/>
<sequence>MKVLSVNIGKRKIVSWRGKDVETGIFKYPVDKSIFLGKEDVENDAVVDRKYHGGIDKAVYGYSFEHYDYFKKLHPDLDWNYGMFGENITFSRLNEDEITVGSIYKLGECKLEVSKPRQPCYKLGIRFNTPKIVKQFWNSSKSGIYFKVLETGNVKVDDELVLLNKLLDASTIAEVYETKK</sequence>
<reference evidence="2 3" key="1">
    <citation type="submission" date="2016-10" db="EMBL/GenBank/DDBJ databases">
        <title>Lutibacter sp. LPB0138, isolated from marine gastropod.</title>
        <authorList>
            <person name="Kim E."/>
            <person name="Yi H."/>
        </authorList>
    </citation>
    <scope>NUCLEOTIDE SEQUENCE [LARGE SCALE GENOMIC DNA]</scope>
    <source>
        <strain evidence="2 3">LPB0138</strain>
    </source>
</reference>
<dbReference type="EMBL" id="CP017478">
    <property type="protein sequence ID" value="AOW21381.1"/>
    <property type="molecule type" value="Genomic_DNA"/>
</dbReference>
<organism evidence="2 3">
    <name type="scientific">Urechidicola croceus</name>
    <dbReference type="NCBI Taxonomy" id="1850246"/>
    <lineage>
        <taxon>Bacteria</taxon>
        <taxon>Pseudomonadati</taxon>
        <taxon>Bacteroidota</taxon>
        <taxon>Flavobacteriia</taxon>
        <taxon>Flavobacteriales</taxon>
        <taxon>Flavobacteriaceae</taxon>
        <taxon>Urechidicola</taxon>
    </lineage>
</organism>
<accession>A0A1D8PA46</accession>
<dbReference type="OrthoDB" id="9786134at2"/>
<dbReference type="RefSeq" id="WP_070237541.1">
    <property type="nucleotide sequence ID" value="NZ_CP017478.1"/>
</dbReference>
<dbReference type="SUPFAM" id="SSF50800">
    <property type="entry name" value="PK beta-barrel domain-like"/>
    <property type="match status" value="1"/>
</dbReference>
<dbReference type="GO" id="GO:0030170">
    <property type="term" value="F:pyridoxal phosphate binding"/>
    <property type="evidence" value="ECO:0007669"/>
    <property type="project" value="InterPro"/>
</dbReference>
<proteinExistence type="predicted"/>
<dbReference type="PANTHER" id="PTHR30212:SF2">
    <property type="entry name" value="PROTEIN YIIM"/>
    <property type="match status" value="1"/>
</dbReference>
<dbReference type="Pfam" id="PF03473">
    <property type="entry name" value="MOSC"/>
    <property type="match status" value="1"/>
</dbReference>
<evidence type="ECO:0000313" key="3">
    <source>
        <dbReference type="Proteomes" id="UP000176050"/>
    </source>
</evidence>
<gene>
    <name evidence="2" type="ORF">LPB138_12130</name>
</gene>
<name>A0A1D8PA46_9FLAO</name>
<protein>
    <submittedName>
        <fullName evidence="2">Sulfurase</fullName>
    </submittedName>
</protein>
<dbReference type="AlphaFoldDB" id="A0A1D8PA46"/>
<keyword evidence="3" id="KW-1185">Reference proteome</keyword>
<dbReference type="Proteomes" id="UP000176050">
    <property type="component" value="Chromosome"/>
</dbReference>
<dbReference type="InterPro" id="IPR005302">
    <property type="entry name" value="MoCF_Sase_C"/>
</dbReference>
<dbReference type="PROSITE" id="PS51340">
    <property type="entry name" value="MOSC"/>
    <property type="match status" value="1"/>
</dbReference>
<evidence type="ECO:0000313" key="2">
    <source>
        <dbReference type="EMBL" id="AOW21381.1"/>
    </source>
</evidence>
<dbReference type="GO" id="GO:0003824">
    <property type="term" value="F:catalytic activity"/>
    <property type="evidence" value="ECO:0007669"/>
    <property type="project" value="InterPro"/>
</dbReference>
<dbReference type="PANTHER" id="PTHR30212">
    <property type="entry name" value="PROTEIN YIIM"/>
    <property type="match status" value="1"/>
</dbReference>
<dbReference type="Gene3D" id="2.40.33.20">
    <property type="entry name" value="PK beta-barrel domain-like"/>
    <property type="match status" value="1"/>
</dbReference>
<dbReference type="InterPro" id="IPR052353">
    <property type="entry name" value="Benzoxazolinone_Detox_Enz"/>
</dbReference>
<dbReference type="GO" id="GO:0030151">
    <property type="term" value="F:molybdenum ion binding"/>
    <property type="evidence" value="ECO:0007669"/>
    <property type="project" value="InterPro"/>
</dbReference>